<dbReference type="RefSeq" id="WP_219353412.1">
    <property type="nucleotide sequence ID" value="NZ_CP080034.1"/>
</dbReference>
<evidence type="ECO:0000256" key="1">
    <source>
        <dbReference type="SAM" id="MobiDB-lite"/>
    </source>
</evidence>
<keyword evidence="3" id="KW-0378">Hydrolase</keyword>
<evidence type="ECO:0000313" key="3">
    <source>
        <dbReference type="EMBL" id="QYC10672.1"/>
    </source>
</evidence>
<feature type="region of interest" description="Disordered" evidence="1">
    <location>
        <begin position="1"/>
        <end position="36"/>
    </location>
</feature>
<feature type="domain" description="Glycoside hydrolase family 65 central catalytic" evidence="2">
    <location>
        <begin position="342"/>
        <end position="538"/>
    </location>
</feature>
<dbReference type="EMBL" id="CP080034">
    <property type="protein sequence ID" value="QYC10672.1"/>
    <property type="molecule type" value="Genomic_DNA"/>
</dbReference>
<dbReference type="PANTHER" id="PTHR11051">
    <property type="entry name" value="GLYCOSYL HYDROLASE-RELATED"/>
    <property type="match status" value="1"/>
</dbReference>
<gene>
    <name evidence="3" type="ORF">KWG56_01230</name>
</gene>
<organism evidence="3 4">
    <name type="scientific">Brevundimonas nasdae</name>
    <dbReference type="NCBI Taxonomy" id="172043"/>
    <lineage>
        <taxon>Bacteria</taxon>
        <taxon>Pseudomonadati</taxon>
        <taxon>Pseudomonadota</taxon>
        <taxon>Alphaproteobacteria</taxon>
        <taxon>Caulobacterales</taxon>
        <taxon>Caulobacteraceae</taxon>
        <taxon>Brevundimonas</taxon>
    </lineage>
</organism>
<evidence type="ECO:0000259" key="2">
    <source>
        <dbReference type="Pfam" id="PF03632"/>
    </source>
</evidence>
<name>A0ABX8THF9_9CAUL</name>
<sequence length="707" mass="76607">MKSPATAKVSAPPPGSAVDGDAPPLRPLTASGPRDGDLPAYVSNGLIGLRVREVPLVAGMVLVSGLVGAHPERRIEAAAAAPYPLAGDLAINGVWMSDQPWAIGDLAQTYDFATGELHSDFTYRVGAHRLTVKIITFASRTAPSIVAQEVRVTAEGPCDLIFRALTSVDGLTGQIAHRRTDTPGEPQPACDGSLLWETSEGLSQCGAALITEGPKASQRQVLAWSDDGPLCTEYTLRLASGRSARFRQLAALVPSTLHARPDEEAVRRVARAGRDGFTALRRCNRLAWADIWKGRIVVVGASDHHQALIDAAFYYLNASAHPASPASTSIFGLATWRDYHYYYGHVMWDVDAFCLPPLVLMQPDAARAMLDFRSRGRAAAAANARLSDRQGLQYPWEAAPGAGQEATPGAGDAAHHEDHVSLHVARAFSLFADATGDRRFLEEDAWPVLSGVADWFVSRVSRTARGYELPRSMGPAEVPSPPDNDAFTLMAGSDVLRRAVRVAEQLQRAVPEAWRAVLAELYLPVRADGVIAAHEDYDVREDKGATPSPLAGLFPYAYPASPSVRRKTLAFYLKLWPDYVGSPMLPALYCVWATMAGDRELALKLFEEGFTAYDSPRFHQCLEYRADRADGPAAGPFFANLGGMLLGLCYGLTGLEVDEGAPQDWARRPVTLPAGWEAIRIERVWVRDRPASLVARHGAERAELSYS</sequence>
<dbReference type="Pfam" id="PF03632">
    <property type="entry name" value="Glyco_hydro_65m"/>
    <property type="match status" value="1"/>
</dbReference>
<proteinExistence type="predicted"/>
<dbReference type="PANTHER" id="PTHR11051:SF8">
    <property type="entry name" value="PROTEIN-GLUCOSYLGALACTOSYLHYDROXYLYSINE GLUCOSIDASE"/>
    <property type="match status" value="1"/>
</dbReference>
<keyword evidence="4" id="KW-1185">Reference proteome</keyword>
<reference evidence="3 4" key="1">
    <citation type="submission" date="2021-07" db="EMBL/GenBank/DDBJ databases">
        <title>Isolation and characterization of bacteria from a gold mining with a capacity of golden bioaccumulation.</title>
        <authorList>
            <person name="Yang X.J."/>
        </authorList>
    </citation>
    <scope>NUCLEOTIDE SEQUENCE [LARGE SCALE GENOMIC DNA]</scope>
    <source>
        <strain evidence="3 4">Au29</strain>
    </source>
</reference>
<dbReference type="InterPro" id="IPR005195">
    <property type="entry name" value="Glyco_hydro_65_M"/>
</dbReference>
<dbReference type="Proteomes" id="UP000824334">
    <property type="component" value="Chromosome"/>
</dbReference>
<dbReference type="GO" id="GO:0016787">
    <property type="term" value="F:hydrolase activity"/>
    <property type="evidence" value="ECO:0007669"/>
    <property type="project" value="UniProtKB-KW"/>
</dbReference>
<dbReference type="GeneID" id="94373868"/>
<protein>
    <submittedName>
        <fullName evidence="3">Glycoside hydrolase family 65 protein</fullName>
    </submittedName>
</protein>
<evidence type="ECO:0000313" key="4">
    <source>
        <dbReference type="Proteomes" id="UP000824334"/>
    </source>
</evidence>
<accession>A0ABX8THF9</accession>